<comment type="caution">
    <text evidence="1">The sequence shown here is derived from an EMBL/GenBank/DDBJ whole genome shotgun (WGS) entry which is preliminary data.</text>
</comment>
<gene>
    <name evidence="1" type="ORF">ACFQRF_23930</name>
</gene>
<reference evidence="2" key="1">
    <citation type="journal article" date="2019" name="Int. J. Syst. Evol. Microbiol.">
        <title>The Global Catalogue of Microorganisms (GCM) 10K type strain sequencing project: providing services to taxonomists for standard genome sequencing and annotation.</title>
        <authorList>
            <consortium name="The Broad Institute Genomics Platform"/>
            <consortium name="The Broad Institute Genome Sequencing Center for Infectious Disease"/>
            <person name="Wu L."/>
            <person name="Ma J."/>
        </authorList>
    </citation>
    <scope>NUCLEOTIDE SEQUENCE [LARGE SCALE GENOMIC DNA]</scope>
    <source>
        <strain evidence="2">CGMCC 4.7382</strain>
    </source>
</reference>
<evidence type="ECO:0000313" key="2">
    <source>
        <dbReference type="Proteomes" id="UP001596540"/>
    </source>
</evidence>
<sequence length="132" mass="14065">MTTIPALPPHLTQDAIDALAEKYGPAPTATSLYAHLGRYARRARAGQPVLLTTTGGRLGAAIVSIVWVDLSMWHPVDIRRASWTLTRAPSMLRHLIDGAAGDNRTTILTDRGHPLAAIVSLALLLAADRTAA</sequence>
<name>A0ABW2KLC5_9ACTN</name>
<evidence type="ECO:0000313" key="1">
    <source>
        <dbReference type="EMBL" id="MFC7330787.1"/>
    </source>
</evidence>
<dbReference type="Proteomes" id="UP001596540">
    <property type="component" value="Unassembled WGS sequence"/>
</dbReference>
<keyword evidence="2" id="KW-1185">Reference proteome</keyword>
<organism evidence="1 2">
    <name type="scientific">Marinactinospora rubrisoli</name>
    <dbReference type="NCBI Taxonomy" id="2715399"/>
    <lineage>
        <taxon>Bacteria</taxon>
        <taxon>Bacillati</taxon>
        <taxon>Actinomycetota</taxon>
        <taxon>Actinomycetes</taxon>
        <taxon>Streptosporangiales</taxon>
        <taxon>Nocardiopsidaceae</taxon>
        <taxon>Marinactinospora</taxon>
    </lineage>
</organism>
<proteinExistence type="predicted"/>
<dbReference type="EMBL" id="JBHTBH010000014">
    <property type="protein sequence ID" value="MFC7330787.1"/>
    <property type="molecule type" value="Genomic_DNA"/>
</dbReference>
<dbReference type="RefSeq" id="WP_379873434.1">
    <property type="nucleotide sequence ID" value="NZ_JBHTBH010000014.1"/>
</dbReference>
<accession>A0ABW2KLC5</accession>
<protein>
    <submittedName>
        <fullName evidence="1">Uncharacterized protein</fullName>
    </submittedName>
</protein>